<reference evidence="3 4" key="1">
    <citation type="submission" date="2023-12" db="EMBL/GenBank/DDBJ databases">
        <title>Description of an unclassified Opitutus bacterium of Verrucomicrobiota.</title>
        <authorList>
            <person name="Zhang D.-F."/>
        </authorList>
    </citation>
    <scope>NUCLEOTIDE SEQUENCE [LARGE SCALE GENOMIC DNA]</scope>
    <source>
        <strain evidence="3 4">WL0086</strain>
    </source>
</reference>
<dbReference type="Gene3D" id="3.30.700.10">
    <property type="entry name" value="Glycoprotein, Type 4 Pilin"/>
    <property type="match status" value="1"/>
</dbReference>
<feature type="chain" id="PRO_5047550090" description="DUF3352 domain-containing protein" evidence="2">
    <location>
        <begin position="26"/>
        <end position="526"/>
    </location>
</feature>
<feature type="compositionally biased region" description="Low complexity" evidence="1">
    <location>
        <begin position="30"/>
        <end position="45"/>
    </location>
</feature>
<organism evidence="3 4">
    <name type="scientific">Actomonas aquatica</name>
    <dbReference type="NCBI Taxonomy" id="2866162"/>
    <lineage>
        <taxon>Bacteria</taxon>
        <taxon>Pseudomonadati</taxon>
        <taxon>Verrucomicrobiota</taxon>
        <taxon>Opitutia</taxon>
        <taxon>Opitutales</taxon>
        <taxon>Opitutaceae</taxon>
        <taxon>Actomonas</taxon>
    </lineage>
</organism>
<dbReference type="SUPFAM" id="SSF54523">
    <property type="entry name" value="Pili subunits"/>
    <property type="match status" value="1"/>
</dbReference>
<name>A0ABZ1C3B4_9BACT</name>
<sequence length="526" mass="57062">MSFTSVVVRGAALAACCLIPLNAPAQTPQSETTDAASAAEASATTVTGRQRSPHFDAVNPHLDLGGEFYLYADFEGDVADAADMLTQLYGSMPIEGTPPQAMMLRQDYAMLAELMGLSDAKALGMSSVVTGEERFENRAYLHFGGPRVGLAAMWGSEPEVLSATKIAPDDVVLFSTGTFDGRELYRTIKNIVERVAGPDAVTAMETALSQKAPPLQVSALELIEHLHGEMTFFGSMDQTRMLQLDPQVAIPRPELVLRYENMGRLLNAELVDWAALPMVSFTENNGMTMVEWKAALPPPWSDFAPVLASDGKHLYLTSDKAYLQRCLSLTSGRLADAPALQAALAPFDGKANGIVWVSPEVTELWTRFLEGTMASVPDPQALSAVLEMVPTFDEPLIGLRENLPEGILWVSQMPFSHKRTLVTASIYNPVTIGLMASMAIPAFQKVRSTSQEKAVLNNLRQLGAAADMHFLETGESECTVADLVGPDRYIRELQSVAGEDYSTMVLRQGEVLSVTLPDGRVVEYQP</sequence>
<protein>
    <recommendedName>
        <fullName evidence="5">DUF3352 domain-containing protein</fullName>
    </recommendedName>
</protein>
<keyword evidence="4" id="KW-1185">Reference proteome</keyword>
<dbReference type="Proteomes" id="UP000738431">
    <property type="component" value="Chromosome"/>
</dbReference>
<dbReference type="InterPro" id="IPR045584">
    <property type="entry name" value="Pilin-like"/>
</dbReference>
<evidence type="ECO:0000256" key="1">
    <source>
        <dbReference type="SAM" id="MobiDB-lite"/>
    </source>
</evidence>
<evidence type="ECO:0000313" key="3">
    <source>
        <dbReference type="EMBL" id="WRQ85936.1"/>
    </source>
</evidence>
<evidence type="ECO:0008006" key="5">
    <source>
        <dbReference type="Google" id="ProtNLM"/>
    </source>
</evidence>
<dbReference type="RefSeq" id="WP_221031448.1">
    <property type="nucleotide sequence ID" value="NZ_CP139781.1"/>
</dbReference>
<dbReference type="EMBL" id="CP139781">
    <property type="protein sequence ID" value="WRQ85936.1"/>
    <property type="molecule type" value="Genomic_DNA"/>
</dbReference>
<accession>A0ABZ1C3B4</accession>
<gene>
    <name evidence="3" type="ORF">K1X11_014070</name>
</gene>
<evidence type="ECO:0000313" key="4">
    <source>
        <dbReference type="Proteomes" id="UP000738431"/>
    </source>
</evidence>
<keyword evidence="2" id="KW-0732">Signal</keyword>
<feature type="signal peptide" evidence="2">
    <location>
        <begin position="1"/>
        <end position="25"/>
    </location>
</feature>
<proteinExistence type="predicted"/>
<feature type="region of interest" description="Disordered" evidence="1">
    <location>
        <begin position="26"/>
        <end position="54"/>
    </location>
</feature>
<evidence type="ECO:0000256" key="2">
    <source>
        <dbReference type="SAM" id="SignalP"/>
    </source>
</evidence>